<evidence type="ECO:0000313" key="15">
    <source>
        <dbReference type="EMBL" id="KAJ8770702.1"/>
    </source>
</evidence>
<evidence type="ECO:0000256" key="11">
    <source>
        <dbReference type="RuleBase" id="RU000590"/>
    </source>
</evidence>
<protein>
    <recommendedName>
        <fullName evidence="4">Xaa-Pro aminopeptidase</fullName>
        <ecNumber evidence="4">3.4.11.9</ecNumber>
    </recommendedName>
</protein>
<feature type="domain" description="Creatinase N-terminal" evidence="13">
    <location>
        <begin position="8"/>
        <end position="138"/>
    </location>
</feature>
<dbReference type="GO" id="GO:0070006">
    <property type="term" value="F:metalloaminopeptidase activity"/>
    <property type="evidence" value="ECO:0007669"/>
    <property type="project" value="InterPro"/>
</dbReference>
<dbReference type="GO" id="GO:0046872">
    <property type="term" value="F:metal ion binding"/>
    <property type="evidence" value="ECO:0007669"/>
    <property type="project" value="UniProtKB-KW"/>
</dbReference>
<evidence type="ECO:0000256" key="9">
    <source>
        <dbReference type="ARBA" id="ARBA00023049"/>
    </source>
</evidence>
<accession>A0AAV8TUZ6</accession>
<dbReference type="FunFam" id="3.90.230.10:FF:000007">
    <property type="entry name" value="Xaa-Pro aminopeptidase P"/>
    <property type="match status" value="1"/>
</dbReference>
<comment type="similarity">
    <text evidence="3 11">Belongs to the peptidase M24B family.</text>
</comment>
<dbReference type="CDD" id="cd01085">
    <property type="entry name" value="APP"/>
    <property type="match status" value="1"/>
</dbReference>
<sequence length="650" mass="72415">MADVLSSLRSVMASYTPPLDALIVPSEDYHQSEYVSARDKRREFVSGFTGSAGLALITMNDARLWTDGRYFLQATQQLSKQWILMRIGEDPPVDTWMADNLQADAAIGVDPWCVSVDTAQRWERAFAKKQQKLVQTTTNLVDEVWKSRPPAEINPVAVHPIEFTGRSVGEKLKSLREKLKHEKAHGIIIATLDEVAWLYNIRGTDVSYCPVVHAFAIVTTNSAFIYVDKRKVSNEVSSYLEDNGIEVRDYTAVSSDVHLLASNQLDLGKATDADILKDIKIDGEVAEDINCSANIDLIWVDPGSCCYALYSKLNSGKVLLQQSPLALAKAIKNPVELDGLKKAHIRDGAAVVQYLVWLDKQMQEIYGASGYFLEVETSNKKNNLESKKLTEVSVSDKLESFRASKEHFRGLSFPTISSVGPNAAIMHYAPQVETCADLNPDNIYLFDSGAQYLDGTTDITRTVHFGQPSAHEKACYTAVLKGHIALDNARFPNGTNGHALDILARVPLWKDGLDYRHGTGHGIGSYLNVHEGPHLISFRPQARNVPLQASMTVTDEPGYYEDGSFGIRLENVLIVKEADTKFNFGDKGYLSFEHITWAPYQRKMIDLSLLMPDEVDWLNTYHSRCKDILAPFMSESEMAWLTKATEPIGV</sequence>
<evidence type="ECO:0000256" key="6">
    <source>
        <dbReference type="ARBA" id="ARBA00022670"/>
    </source>
</evidence>
<name>A0AAV8TUZ6_9ROSI</name>
<dbReference type="GO" id="GO:0005737">
    <property type="term" value="C:cytoplasm"/>
    <property type="evidence" value="ECO:0007669"/>
    <property type="project" value="UniProtKB-ARBA"/>
</dbReference>
<dbReference type="Gene3D" id="3.40.350.10">
    <property type="entry name" value="Creatinase/prolidase N-terminal domain"/>
    <property type="match status" value="2"/>
</dbReference>
<evidence type="ECO:0000256" key="3">
    <source>
        <dbReference type="ARBA" id="ARBA00008766"/>
    </source>
</evidence>
<keyword evidence="16" id="KW-1185">Reference proteome</keyword>
<evidence type="ECO:0000256" key="7">
    <source>
        <dbReference type="ARBA" id="ARBA00022723"/>
    </source>
</evidence>
<dbReference type="InterPro" id="IPR001131">
    <property type="entry name" value="Peptidase_M24B_aminopep-P_CS"/>
</dbReference>
<dbReference type="SUPFAM" id="SSF53092">
    <property type="entry name" value="Creatinase/prolidase N-terminal domain"/>
    <property type="match status" value="1"/>
</dbReference>
<feature type="domain" description="Peptidase M24" evidence="12">
    <location>
        <begin position="340"/>
        <end position="577"/>
    </location>
</feature>
<comment type="caution">
    <text evidence="15">The sequence shown here is derived from an EMBL/GenBank/DDBJ whole genome shotgun (WGS) entry which is preliminary data.</text>
</comment>
<proteinExistence type="inferred from homology"/>
<reference evidence="15 16" key="1">
    <citation type="submission" date="2021-09" db="EMBL/GenBank/DDBJ databases">
        <title>Genomic insights and catalytic innovation underlie evolution of tropane alkaloids biosynthesis.</title>
        <authorList>
            <person name="Wang Y.-J."/>
            <person name="Tian T."/>
            <person name="Huang J.-P."/>
            <person name="Huang S.-X."/>
        </authorList>
    </citation>
    <scope>NUCLEOTIDE SEQUENCE [LARGE SCALE GENOMIC DNA]</scope>
    <source>
        <strain evidence="15">KIB-2018</strain>
        <tissue evidence="15">Leaf</tissue>
    </source>
</reference>
<feature type="domain" description="Peptidase M24 C-terminal" evidence="14">
    <location>
        <begin position="588"/>
        <end position="648"/>
    </location>
</feature>
<dbReference type="Proteomes" id="UP001159364">
    <property type="component" value="Linkage Group LG03"/>
</dbReference>
<dbReference type="Pfam" id="PF00557">
    <property type="entry name" value="Peptidase_M24"/>
    <property type="match status" value="1"/>
</dbReference>
<keyword evidence="5" id="KW-0031">Aminopeptidase</keyword>
<evidence type="ECO:0000256" key="4">
    <source>
        <dbReference type="ARBA" id="ARBA00012574"/>
    </source>
</evidence>
<evidence type="ECO:0000259" key="14">
    <source>
        <dbReference type="Pfam" id="PF16188"/>
    </source>
</evidence>
<dbReference type="InterPro" id="IPR036005">
    <property type="entry name" value="Creatinase/aminopeptidase-like"/>
</dbReference>
<dbReference type="Pfam" id="PF16189">
    <property type="entry name" value="Creatinase_N_2"/>
    <property type="match status" value="1"/>
</dbReference>
<evidence type="ECO:0000256" key="1">
    <source>
        <dbReference type="ARBA" id="ARBA00001424"/>
    </source>
</evidence>
<dbReference type="InterPro" id="IPR032416">
    <property type="entry name" value="Peptidase_M24_C"/>
</dbReference>
<gene>
    <name evidence="15" type="ORF">K2173_021349</name>
</gene>
<dbReference type="FunFam" id="3.40.350.10:FF:000010">
    <property type="entry name" value="Probable Xaa-Pro aminopeptidase P"/>
    <property type="match status" value="1"/>
</dbReference>
<dbReference type="Pfam" id="PF01321">
    <property type="entry name" value="Creatinase_N"/>
    <property type="match status" value="1"/>
</dbReference>
<dbReference type="PROSITE" id="PS00491">
    <property type="entry name" value="PROLINE_PEPTIDASE"/>
    <property type="match status" value="1"/>
</dbReference>
<evidence type="ECO:0000256" key="10">
    <source>
        <dbReference type="ARBA" id="ARBA00023211"/>
    </source>
</evidence>
<keyword evidence="6" id="KW-0645">Protease</keyword>
<dbReference type="Pfam" id="PF16188">
    <property type="entry name" value="Peptidase_M24_C"/>
    <property type="match status" value="1"/>
</dbReference>
<dbReference type="InterPro" id="IPR029149">
    <property type="entry name" value="Creatin/AminoP/Spt16_N"/>
</dbReference>
<evidence type="ECO:0000313" key="16">
    <source>
        <dbReference type="Proteomes" id="UP001159364"/>
    </source>
</evidence>
<dbReference type="AlphaFoldDB" id="A0AAV8TUZ6"/>
<comment type="cofactor">
    <cofactor evidence="2">
        <name>Mn(2+)</name>
        <dbReference type="ChEBI" id="CHEBI:29035"/>
    </cofactor>
</comment>
<dbReference type="EC" id="3.4.11.9" evidence="4"/>
<evidence type="ECO:0000256" key="2">
    <source>
        <dbReference type="ARBA" id="ARBA00001936"/>
    </source>
</evidence>
<comment type="catalytic activity">
    <reaction evidence="1">
        <text>Release of any N-terminal amino acid, including proline, that is linked to proline, even from a dipeptide or tripeptide.</text>
        <dbReference type="EC" id="3.4.11.9"/>
    </reaction>
</comment>
<dbReference type="InterPro" id="IPR000994">
    <property type="entry name" value="Pept_M24"/>
</dbReference>
<dbReference type="PANTHER" id="PTHR43763">
    <property type="entry name" value="XAA-PRO AMINOPEPTIDASE 1"/>
    <property type="match status" value="1"/>
</dbReference>
<keyword evidence="7 11" id="KW-0479">Metal-binding</keyword>
<dbReference type="InterPro" id="IPR050422">
    <property type="entry name" value="X-Pro_aminopeptidase_P"/>
</dbReference>
<dbReference type="SUPFAM" id="SSF55920">
    <property type="entry name" value="Creatinase/aminopeptidase"/>
    <property type="match status" value="1"/>
</dbReference>
<evidence type="ECO:0000259" key="13">
    <source>
        <dbReference type="Pfam" id="PF01321"/>
    </source>
</evidence>
<organism evidence="15 16">
    <name type="scientific">Erythroxylum novogranatense</name>
    <dbReference type="NCBI Taxonomy" id="1862640"/>
    <lineage>
        <taxon>Eukaryota</taxon>
        <taxon>Viridiplantae</taxon>
        <taxon>Streptophyta</taxon>
        <taxon>Embryophyta</taxon>
        <taxon>Tracheophyta</taxon>
        <taxon>Spermatophyta</taxon>
        <taxon>Magnoliopsida</taxon>
        <taxon>eudicotyledons</taxon>
        <taxon>Gunneridae</taxon>
        <taxon>Pentapetalae</taxon>
        <taxon>rosids</taxon>
        <taxon>fabids</taxon>
        <taxon>Malpighiales</taxon>
        <taxon>Erythroxylaceae</taxon>
        <taxon>Erythroxylum</taxon>
    </lineage>
</organism>
<evidence type="ECO:0000256" key="5">
    <source>
        <dbReference type="ARBA" id="ARBA00022438"/>
    </source>
</evidence>
<evidence type="ECO:0000259" key="12">
    <source>
        <dbReference type="Pfam" id="PF00557"/>
    </source>
</evidence>
<dbReference type="Gene3D" id="3.90.230.10">
    <property type="entry name" value="Creatinase/methionine aminopeptidase superfamily"/>
    <property type="match status" value="1"/>
</dbReference>
<keyword evidence="9" id="KW-0482">Metalloprotease</keyword>
<dbReference type="EMBL" id="JAIWQS010000003">
    <property type="protein sequence ID" value="KAJ8770702.1"/>
    <property type="molecule type" value="Genomic_DNA"/>
</dbReference>
<dbReference type="InterPro" id="IPR033740">
    <property type="entry name" value="Pept_M24B"/>
</dbReference>
<keyword evidence="8" id="KW-0378">Hydrolase</keyword>
<dbReference type="InterPro" id="IPR000587">
    <property type="entry name" value="Creatinase_N"/>
</dbReference>
<dbReference type="PANTHER" id="PTHR43763:SF12">
    <property type="entry name" value="AMINOPEPTIDASE P1"/>
    <property type="match status" value="1"/>
</dbReference>
<evidence type="ECO:0000256" key="8">
    <source>
        <dbReference type="ARBA" id="ARBA00022801"/>
    </source>
</evidence>
<keyword evidence="10" id="KW-0464">Manganese</keyword>
<dbReference type="FunFam" id="3.40.350.10:FF:000003">
    <property type="entry name" value="Xaa-pro aminopeptidase P"/>
    <property type="match status" value="1"/>
</dbReference>
<dbReference type="GO" id="GO:0006508">
    <property type="term" value="P:proteolysis"/>
    <property type="evidence" value="ECO:0007669"/>
    <property type="project" value="UniProtKB-KW"/>
</dbReference>